<proteinExistence type="predicted"/>
<organism evidence="3 4">
    <name type="scientific">Phytoactinopolyspora halotolerans</name>
    <dbReference type="NCBI Taxonomy" id="1981512"/>
    <lineage>
        <taxon>Bacteria</taxon>
        <taxon>Bacillati</taxon>
        <taxon>Actinomycetota</taxon>
        <taxon>Actinomycetes</taxon>
        <taxon>Jiangellales</taxon>
        <taxon>Jiangellaceae</taxon>
        <taxon>Phytoactinopolyspora</taxon>
    </lineage>
</organism>
<dbReference type="Gene3D" id="3.40.50.720">
    <property type="entry name" value="NAD(P)-binding Rossmann-like Domain"/>
    <property type="match status" value="1"/>
</dbReference>
<dbReference type="SUPFAM" id="SSF51735">
    <property type="entry name" value="NAD(P)-binding Rossmann-fold domains"/>
    <property type="match status" value="1"/>
</dbReference>
<dbReference type="GO" id="GO:0016491">
    <property type="term" value="F:oxidoreductase activity"/>
    <property type="evidence" value="ECO:0007669"/>
    <property type="project" value="UniProtKB-KW"/>
</dbReference>
<dbReference type="InterPro" id="IPR036291">
    <property type="entry name" value="NAD(P)-bd_dom_sf"/>
</dbReference>
<dbReference type="InterPro" id="IPR050463">
    <property type="entry name" value="Gfo/Idh/MocA_oxidrdct_glycsds"/>
</dbReference>
<keyword evidence="4" id="KW-1185">Reference proteome</keyword>
<accession>A0A6L9SD07</accession>
<sequence>MSAASSNARGDVLRVGVIGAEHIHHPDHVRAIREHPRSELAGVVGGEESSEAARRLLDSVDAVVVNGRTRDHSAVIEAILSWRLPLFVEKPLAPSPAEARRLADRIDAAGVPFSTGYFLRQQPAVRRLKDIVRDAETRQPAASMMLTLAHPLELGDTFDKPPYDWMRDPGSGGTGAFEDLAIHLVDLLHWVDPGKPVQPGSVSLNAPPSRTVDVGGRAELTWGLTPVILQASSVSAPGGLHVRAVTAAGRLTLRDGELRVGDTVEVDAPSPDAADAVTQFLDDLTGFPSGDGPSTGDCVRSISTLADLMNTRR</sequence>
<comment type="caution">
    <text evidence="3">The sequence shown here is derived from an EMBL/GenBank/DDBJ whole genome shotgun (WGS) entry which is preliminary data.</text>
</comment>
<keyword evidence="1" id="KW-0560">Oxidoreductase</keyword>
<evidence type="ECO:0000259" key="2">
    <source>
        <dbReference type="Pfam" id="PF01408"/>
    </source>
</evidence>
<dbReference type="Pfam" id="PF01408">
    <property type="entry name" value="GFO_IDH_MocA"/>
    <property type="match status" value="1"/>
</dbReference>
<evidence type="ECO:0000313" key="4">
    <source>
        <dbReference type="Proteomes" id="UP000475214"/>
    </source>
</evidence>
<gene>
    <name evidence="3" type="ORF">G1H10_22345</name>
</gene>
<dbReference type="Proteomes" id="UP000475214">
    <property type="component" value="Unassembled WGS sequence"/>
</dbReference>
<reference evidence="3 4" key="1">
    <citation type="submission" date="2020-02" db="EMBL/GenBank/DDBJ databases">
        <authorList>
            <person name="Li X.-J."/>
            <person name="Han X.-M."/>
        </authorList>
    </citation>
    <scope>NUCLEOTIDE SEQUENCE [LARGE SCALE GENOMIC DNA]</scope>
    <source>
        <strain evidence="3 4">CCTCC AB 2017055</strain>
    </source>
</reference>
<dbReference type="RefSeq" id="WP_163741913.1">
    <property type="nucleotide sequence ID" value="NZ_JAAGOA010000018.1"/>
</dbReference>
<dbReference type="EMBL" id="JAAGOA010000018">
    <property type="protein sequence ID" value="NEE02909.1"/>
    <property type="molecule type" value="Genomic_DNA"/>
</dbReference>
<dbReference type="GO" id="GO:0000166">
    <property type="term" value="F:nucleotide binding"/>
    <property type="evidence" value="ECO:0007669"/>
    <property type="project" value="InterPro"/>
</dbReference>
<dbReference type="InterPro" id="IPR000683">
    <property type="entry name" value="Gfo/Idh/MocA-like_OxRdtase_N"/>
</dbReference>
<dbReference type="PANTHER" id="PTHR43818">
    <property type="entry name" value="BCDNA.GH03377"/>
    <property type="match status" value="1"/>
</dbReference>
<dbReference type="AlphaFoldDB" id="A0A6L9SD07"/>
<dbReference type="SUPFAM" id="SSF55347">
    <property type="entry name" value="Glyceraldehyde-3-phosphate dehydrogenase-like, C-terminal domain"/>
    <property type="match status" value="1"/>
</dbReference>
<feature type="domain" description="Gfo/Idh/MocA-like oxidoreductase N-terminal" evidence="2">
    <location>
        <begin position="13"/>
        <end position="117"/>
    </location>
</feature>
<evidence type="ECO:0000313" key="3">
    <source>
        <dbReference type="EMBL" id="NEE02909.1"/>
    </source>
</evidence>
<protein>
    <submittedName>
        <fullName evidence="3">Gfo/Idh/MocA family oxidoreductase</fullName>
    </submittedName>
</protein>
<dbReference type="PANTHER" id="PTHR43818:SF11">
    <property type="entry name" value="BCDNA.GH03377"/>
    <property type="match status" value="1"/>
</dbReference>
<dbReference type="Gene3D" id="3.30.360.10">
    <property type="entry name" value="Dihydrodipicolinate Reductase, domain 2"/>
    <property type="match status" value="1"/>
</dbReference>
<evidence type="ECO:0000256" key="1">
    <source>
        <dbReference type="ARBA" id="ARBA00023002"/>
    </source>
</evidence>
<name>A0A6L9SD07_9ACTN</name>